<dbReference type="SUPFAM" id="SSF53448">
    <property type="entry name" value="Nucleotide-diphospho-sugar transferases"/>
    <property type="match status" value="1"/>
</dbReference>
<evidence type="ECO:0000313" key="3">
    <source>
        <dbReference type="EMBL" id="EFJ48085.1"/>
    </source>
</evidence>
<dbReference type="RefSeq" id="XP_002950770.1">
    <property type="nucleotide sequence ID" value="XM_002950724.1"/>
</dbReference>
<proteinExistence type="predicted"/>
<feature type="chain" id="PRO_5003123967" evidence="2">
    <location>
        <begin position="43"/>
        <end position="469"/>
    </location>
</feature>
<dbReference type="Proteomes" id="UP000001058">
    <property type="component" value="Unassembled WGS sequence"/>
</dbReference>
<dbReference type="InterPro" id="IPR029044">
    <property type="entry name" value="Nucleotide-diphossugar_trans"/>
</dbReference>
<keyword evidence="4" id="KW-1185">Reference proteome</keyword>
<evidence type="ECO:0000256" key="2">
    <source>
        <dbReference type="SAM" id="SignalP"/>
    </source>
</evidence>
<dbReference type="OrthoDB" id="529640at2759"/>
<evidence type="ECO:0000313" key="4">
    <source>
        <dbReference type="Proteomes" id="UP000001058"/>
    </source>
</evidence>
<dbReference type="InParanoid" id="D8TWN9"/>
<organism evidence="4">
    <name type="scientific">Volvox carteri f. nagariensis</name>
    <dbReference type="NCBI Taxonomy" id="3068"/>
    <lineage>
        <taxon>Eukaryota</taxon>
        <taxon>Viridiplantae</taxon>
        <taxon>Chlorophyta</taxon>
        <taxon>core chlorophytes</taxon>
        <taxon>Chlorophyceae</taxon>
        <taxon>CS clade</taxon>
        <taxon>Chlamydomonadales</taxon>
        <taxon>Volvocaceae</taxon>
        <taxon>Volvox</taxon>
    </lineage>
</organism>
<feature type="signal peptide" evidence="2">
    <location>
        <begin position="1"/>
        <end position="42"/>
    </location>
</feature>
<evidence type="ECO:0000256" key="1">
    <source>
        <dbReference type="SAM" id="MobiDB-lite"/>
    </source>
</evidence>
<protein>
    <submittedName>
        <fullName evidence="3">Uncharacterized protein</fullName>
    </submittedName>
</protein>
<keyword evidence="2" id="KW-0732">Signal</keyword>
<dbReference type="EMBL" id="GL378341">
    <property type="protein sequence ID" value="EFJ48085.1"/>
    <property type="molecule type" value="Genomic_DNA"/>
</dbReference>
<sequence>MEDSETRTSTSQTCTHKHGPGIRLAALVLLLVASQQSAGVRAVSRLSRKLTTAVPVGIGPNSNVYRKAEAYLDGLFADYGTAKATLGAENFKKSNVLVVYVCYDRANLIRSTLTSLLMSQGLEEYDLMISQDGLGGPGTPYVLDVEVQETLNALYVHHEVNLCTGLHHYFVKRFAFDIMGYEYLLVVEEDNALHYQALQKRLRYLAHLICTQFLKSMLDLSLEEKEIGLVSLTELDNSLLVDESRYNSAVLRAAVQDGHLWVFGVHKSRYDAVSKHLYDYYKVIKGHDYSLAHAPPLHDAIRALHKEKGFPEGIPLSQDAFFVHSLLMEGYSRRYLSLVRLTQPMGWMGLHLKQDPAQFYMKYGQGMYEGTIAAKAFEVAKNPEELEELKKDAAARLDVIYQQYLGRAVELPTSDSVVLRLVVGRMNGVELVRDILNSAEHRRRMKVMVGTRGRRPKRQQPEAPSPAIG</sequence>
<name>D8TWN9_VOLCA</name>
<gene>
    <name evidence="3" type="ORF">VOLCADRAFT_91294</name>
</gene>
<accession>D8TWN9</accession>
<reference evidence="3 4" key="1">
    <citation type="journal article" date="2010" name="Science">
        <title>Genomic analysis of organismal complexity in the multicellular green alga Volvox carteri.</title>
        <authorList>
            <person name="Prochnik S.E."/>
            <person name="Umen J."/>
            <person name="Nedelcu A.M."/>
            <person name="Hallmann A."/>
            <person name="Miller S.M."/>
            <person name="Nishii I."/>
            <person name="Ferris P."/>
            <person name="Kuo A."/>
            <person name="Mitros T."/>
            <person name="Fritz-Laylin L.K."/>
            <person name="Hellsten U."/>
            <person name="Chapman J."/>
            <person name="Simakov O."/>
            <person name="Rensing S.A."/>
            <person name="Terry A."/>
            <person name="Pangilinan J."/>
            <person name="Kapitonov V."/>
            <person name="Jurka J."/>
            <person name="Salamov A."/>
            <person name="Shapiro H."/>
            <person name="Schmutz J."/>
            <person name="Grimwood J."/>
            <person name="Lindquist E."/>
            <person name="Lucas S."/>
            <person name="Grigoriev I.V."/>
            <person name="Schmitt R."/>
            <person name="Kirk D."/>
            <person name="Rokhsar D.S."/>
        </authorList>
    </citation>
    <scope>NUCLEOTIDE SEQUENCE [LARGE SCALE GENOMIC DNA]</scope>
    <source>
        <strain evidence="4">f. Nagariensis / Eve</strain>
    </source>
</reference>
<dbReference type="KEGG" id="vcn:VOLCADRAFT_91294"/>
<feature type="region of interest" description="Disordered" evidence="1">
    <location>
        <begin position="448"/>
        <end position="469"/>
    </location>
</feature>
<dbReference type="AlphaFoldDB" id="D8TWN9"/>
<feature type="compositionally biased region" description="Basic residues" evidence="1">
    <location>
        <begin position="448"/>
        <end position="458"/>
    </location>
</feature>
<dbReference type="Gene3D" id="3.90.550.10">
    <property type="entry name" value="Spore Coat Polysaccharide Biosynthesis Protein SpsA, Chain A"/>
    <property type="match status" value="1"/>
</dbReference>
<dbReference type="GeneID" id="9618117"/>